<proteinExistence type="inferred from homology"/>
<dbReference type="Pfam" id="PF00849">
    <property type="entry name" value="PseudoU_synth_2"/>
    <property type="match status" value="1"/>
</dbReference>
<organism evidence="6 7">
    <name type="scientific">Tetzosporium hominis</name>
    <dbReference type="NCBI Taxonomy" id="2020506"/>
    <lineage>
        <taxon>Bacteria</taxon>
        <taxon>Bacillati</taxon>
        <taxon>Bacillota</taxon>
        <taxon>Bacilli</taxon>
        <taxon>Bacillales</taxon>
        <taxon>Caryophanaceae</taxon>
        <taxon>Tetzosporium</taxon>
    </lineage>
</organism>
<dbReference type="RefSeq" id="WP_094941400.1">
    <property type="nucleotide sequence ID" value="NZ_NOKQ01000134.1"/>
</dbReference>
<feature type="domain" description="Pseudouridine synthase RsuA/RluA-like" evidence="5">
    <location>
        <begin position="86"/>
        <end position="236"/>
    </location>
</feature>
<dbReference type="GO" id="GO:0003723">
    <property type="term" value="F:RNA binding"/>
    <property type="evidence" value="ECO:0007669"/>
    <property type="project" value="InterPro"/>
</dbReference>
<evidence type="ECO:0000256" key="3">
    <source>
        <dbReference type="PIRSR" id="PIRSR606225-1"/>
    </source>
</evidence>
<gene>
    <name evidence="6" type="ORF">CF394_00965</name>
</gene>
<dbReference type="PANTHER" id="PTHR21600">
    <property type="entry name" value="MITOCHONDRIAL RNA PSEUDOURIDINE SYNTHASE"/>
    <property type="match status" value="1"/>
</dbReference>
<comment type="catalytic activity">
    <reaction evidence="1 4">
        <text>a uridine in RNA = a pseudouridine in RNA</text>
        <dbReference type="Rhea" id="RHEA:48348"/>
        <dbReference type="Rhea" id="RHEA-COMP:12068"/>
        <dbReference type="Rhea" id="RHEA-COMP:12069"/>
        <dbReference type="ChEBI" id="CHEBI:65314"/>
        <dbReference type="ChEBI" id="CHEBI:65315"/>
    </reaction>
</comment>
<evidence type="ECO:0000313" key="6">
    <source>
        <dbReference type="EMBL" id="OZS79021.1"/>
    </source>
</evidence>
<protein>
    <recommendedName>
        <fullName evidence="4">Pseudouridine synthase</fullName>
        <ecNumber evidence="4">5.4.99.-</ecNumber>
    </recommendedName>
</protein>
<dbReference type="SUPFAM" id="SSF55120">
    <property type="entry name" value="Pseudouridine synthase"/>
    <property type="match status" value="1"/>
</dbReference>
<evidence type="ECO:0000256" key="2">
    <source>
        <dbReference type="ARBA" id="ARBA00010876"/>
    </source>
</evidence>
<dbReference type="InterPro" id="IPR006145">
    <property type="entry name" value="PsdUridine_synth_RsuA/RluA"/>
</dbReference>
<dbReference type="EMBL" id="NOKQ01000134">
    <property type="protein sequence ID" value="OZS79021.1"/>
    <property type="molecule type" value="Genomic_DNA"/>
</dbReference>
<dbReference type="InterPro" id="IPR006225">
    <property type="entry name" value="PsdUridine_synth_RluC/D"/>
</dbReference>
<dbReference type="GO" id="GO:0000455">
    <property type="term" value="P:enzyme-directed rRNA pseudouridine synthesis"/>
    <property type="evidence" value="ECO:0007669"/>
    <property type="project" value="TreeGrafter"/>
</dbReference>
<dbReference type="Proteomes" id="UP000217065">
    <property type="component" value="Unassembled WGS sequence"/>
</dbReference>
<dbReference type="InterPro" id="IPR050188">
    <property type="entry name" value="RluA_PseudoU_synthase"/>
</dbReference>
<dbReference type="EC" id="5.4.99.-" evidence="4"/>
<evidence type="ECO:0000313" key="7">
    <source>
        <dbReference type="Proteomes" id="UP000217065"/>
    </source>
</evidence>
<comment type="similarity">
    <text evidence="2 4">Belongs to the pseudouridine synthase RluA family.</text>
</comment>
<dbReference type="PANTHER" id="PTHR21600:SF87">
    <property type="entry name" value="RNA PSEUDOURIDYLATE SYNTHASE DOMAIN-CONTAINING PROTEIN 1"/>
    <property type="match status" value="1"/>
</dbReference>
<keyword evidence="7" id="KW-1185">Reference proteome</keyword>
<sequence length="282" mass="31892">MKFLVKIKSPGVLTIEELLKDNWQLGKKTIHNLRMQKAVQTPEGIPLDWSQPLQPEQLLHIRFEDEASQYFPNPKVPVQPFYEDEHLLIVGKPAGMKTHPNDVTETATLMNGVFHYLDAKGNSYAEHVHRLDEGTSGLVLIAKHPIAKNLLDRMLEKKQIVRTYEAIVEGAVKNDHGTIKAAIASDRHHPTRRRVSQTGQTAITHYQVVGRNPQITKVHVLLETGRTHQIRVHMAHIGHPIVGDTLYGAKAIKAPHYALQAFRIQFRHPLTGELVNVEIPRT</sequence>
<dbReference type="GO" id="GO:0140098">
    <property type="term" value="F:catalytic activity, acting on RNA"/>
    <property type="evidence" value="ECO:0007669"/>
    <property type="project" value="UniProtKB-ARBA"/>
</dbReference>
<evidence type="ECO:0000256" key="1">
    <source>
        <dbReference type="ARBA" id="ARBA00000073"/>
    </source>
</evidence>
<evidence type="ECO:0000256" key="4">
    <source>
        <dbReference type="RuleBase" id="RU362028"/>
    </source>
</evidence>
<keyword evidence="4" id="KW-0413">Isomerase</keyword>
<dbReference type="InterPro" id="IPR006224">
    <property type="entry name" value="PsdUridine_synth_RluA-like_CS"/>
</dbReference>
<dbReference type="InterPro" id="IPR020103">
    <property type="entry name" value="PsdUridine_synth_cat_dom_sf"/>
</dbReference>
<accession>A0A264W669</accession>
<evidence type="ECO:0000259" key="5">
    <source>
        <dbReference type="Pfam" id="PF00849"/>
    </source>
</evidence>
<dbReference type="NCBIfam" id="TIGR00005">
    <property type="entry name" value="rluA_subfam"/>
    <property type="match status" value="1"/>
</dbReference>
<dbReference type="AlphaFoldDB" id="A0A264W669"/>
<dbReference type="CDD" id="cd02869">
    <property type="entry name" value="PseudoU_synth_RluA_like"/>
    <property type="match status" value="1"/>
</dbReference>
<comment type="caution">
    <text evidence="6">The sequence shown here is derived from an EMBL/GenBank/DDBJ whole genome shotgun (WGS) entry which is preliminary data.</text>
</comment>
<name>A0A264W669_9BACL</name>
<reference evidence="6 7" key="1">
    <citation type="submission" date="2017-07" db="EMBL/GenBank/DDBJ databases">
        <title>Tetzosporium hominis gen.nov. sp.nov.</title>
        <authorList>
            <person name="Tetz G."/>
            <person name="Tetz V."/>
        </authorList>
    </citation>
    <scope>NUCLEOTIDE SEQUENCE [LARGE SCALE GENOMIC DNA]</scope>
    <source>
        <strain evidence="6 7">VT-49</strain>
    </source>
</reference>
<dbReference type="OrthoDB" id="9807829at2"/>
<dbReference type="PROSITE" id="PS01129">
    <property type="entry name" value="PSI_RLU"/>
    <property type="match status" value="1"/>
</dbReference>
<comment type="function">
    <text evidence="4">Responsible for synthesis of pseudouridine from uracil.</text>
</comment>
<dbReference type="Gene3D" id="3.30.2350.10">
    <property type="entry name" value="Pseudouridine synthase"/>
    <property type="match status" value="1"/>
</dbReference>
<feature type="active site" evidence="3">
    <location>
        <position position="132"/>
    </location>
</feature>
<dbReference type="GO" id="GO:0009982">
    <property type="term" value="F:pseudouridine synthase activity"/>
    <property type="evidence" value="ECO:0007669"/>
    <property type="project" value="InterPro"/>
</dbReference>